<reference evidence="1" key="1">
    <citation type="journal article" date="2020" name="Nature">
        <title>Giant virus diversity and host interactions through global metagenomics.</title>
        <authorList>
            <person name="Schulz F."/>
            <person name="Roux S."/>
            <person name="Paez-Espino D."/>
            <person name="Jungbluth S."/>
            <person name="Walsh D.A."/>
            <person name="Denef V.J."/>
            <person name="McMahon K.D."/>
            <person name="Konstantinidis K.T."/>
            <person name="Eloe-Fadrosh E.A."/>
            <person name="Kyrpides N.C."/>
            <person name="Woyke T."/>
        </authorList>
    </citation>
    <scope>NUCLEOTIDE SEQUENCE</scope>
    <source>
        <strain evidence="1">GVMAG-M-3300013004-44</strain>
    </source>
</reference>
<proteinExistence type="predicted"/>
<name>A0A6C0BGR5_9ZZZZ</name>
<organism evidence="1">
    <name type="scientific">viral metagenome</name>
    <dbReference type="NCBI Taxonomy" id="1070528"/>
    <lineage>
        <taxon>unclassified sequences</taxon>
        <taxon>metagenomes</taxon>
        <taxon>organismal metagenomes</taxon>
    </lineage>
</organism>
<accession>A0A6C0BGR5</accession>
<sequence>MSSVSFTRQAFNVLLHHYTSPESLLQQMVDSPNAVITYVDANEETWSFIARRRCRLFLLAKTGEMKKYEDIYCSATL</sequence>
<evidence type="ECO:0000313" key="1">
    <source>
        <dbReference type="EMBL" id="QHS91356.1"/>
    </source>
</evidence>
<dbReference type="AlphaFoldDB" id="A0A6C0BGR5"/>
<dbReference type="EMBL" id="MN739159">
    <property type="protein sequence ID" value="QHS91356.1"/>
    <property type="molecule type" value="Genomic_DNA"/>
</dbReference>
<protein>
    <submittedName>
        <fullName evidence="1">Uncharacterized protein</fullName>
    </submittedName>
</protein>